<evidence type="ECO:0000313" key="1">
    <source>
        <dbReference type="EMBL" id="GLX77474.1"/>
    </source>
</evidence>
<dbReference type="EMBL" id="BSST01000001">
    <property type="protein sequence ID" value="GLX77474.1"/>
    <property type="molecule type" value="Genomic_DNA"/>
</dbReference>
<reference evidence="1 2" key="1">
    <citation type="submission" date="2023-03" db="EMBL/GenBank/DDBJ databases">
        <title>Draft genome sequence of Thalassotalea insulae KCTC 62186T.</title>
        <authorList>
            <person name="Sawabe T."/>
        </authorList>
    </citation>
    <scope>NUCLEOTIDE SEQUENCE [LARGE SCALE GENOMIC DNA]</scope>
    <source>
        <strain evidence="1 2">KCTC 62186</strain>
    </source>
</reference>
<proteinExistence type="predicted"/>
<evidence type="ECO:0008006" key="3">
    <source>
        <dbReference type="Google" id="ProtNLM"/>
    </source>
</evidence>
<organism evidence="1 2">
    <name type="scientific">Thalassotalea insulae</name>
    <dbReference type="NCBI Taxonomy" id="2056778"/>
    <lineage>
        <taxon>Bacteria</taxon>
        <taxon>Pseudomonadati</taxon>
        <taxon>Pseudomonadota</taxon>
        <taxon>Gammaproteobacteria</taxon>
        <taxon>Alteromonadales</taxon>
        <taxon>Colwelliaceae</taxon>
        <taxon>Thalassotalea</taxon>
    </lineage>
</organism>
<dbReference type="Proteomes" id="UP001157186">
    <property type="component" value="Unassembled WGS sequence"/>
</dbReference>
<name>A0ABQ6GPF0_9GAMM</name>
<keyword evidence="2" id="KW-1185">Reference proteome</keyword>
<evidence type="ECO:0000313" key="2">
    <source>
        <dbReference type="Proteomes" id="UP001157186"/>
    </source>
</evidence>
<dbReference type="RefSeq" id="WP_284243330.1">
    <property type="nucleotide sequence ID" value="NZ_BSST01000001.1"/>
</dbReference>
<dbReference type="Pfam" id="PF11215">
    <property type="entry name" value="DUF3010"/>
    <property type="match status" value="1"/>
</dbReference>
<protein>
    <recommendedName>
        <fullName evidence="3">DUF3010 family protein</fullName>
    </recommendedName>
</protein>
<comment type="caution">
    <text evidence="1">The sequence shown here is derived from an EMBL/GenBank/DDBJ whole genome shotgun (WGS) entry which is preliminary data.</text>
</comment>
<accession>A0ABQ6GPF0</accession>
<dbReference type="InterPro" id="IPR021378">
    <property type="entry name" value="DUF3010"/>
</dbReference>
<sequence length="141" mass="15541">MKVCGVELKGNDAIICVMSKANGLYDIPHVRVPKINIADASDAEQVRKFQFTFTKLLSDYQIDAVVIKGRALKGKFAGGPVGFKLEAAIQLIDELDVEIVSASYVKNALAKTQVAIDFRDTGLKKFQETAFQTVFAYLENH</sequence>
<gene>
    <name evidence="1" type="ORF">tinsulaeT_08140</name>
</gene>